<dbReference type="EMBL" id="AZIL01000525">
    <property type="protein sequence ID" value="EWM27021.1"/>
    <property type="molecule type" value="Genomic_DNA"/>
</dbReference>
<keyword evidence="9" id="KW-1185">Reference proteome</keyword>
<evidence type="ECO:0000313" key="8">
    <source>
        <dbReference type="EMBL" id="EWM27021.1"/>
    </source>
</evidence>
<name>W7U2F5_9STRA</name>
<feature type="domain" description="PPM-type phosphatase" evidence="7">
    <location>
        <begin position="23"/>
        <end position="291"/>
    </location>
</feature>
<evidence type="ECO:0000256" key="4">
    <source>
        <dbReference type="ARBA" id="ARBA00022912"/>
    </source>
</evidence>
<organism evidence="8 9">
    <name type="scientific">Nannochloropsis gaditana</name>
    <dbReference type="NCBI Taxonomy" id="72520"/>
    <lineage>
        <taxon>Eukaryota</taxon>
        <taxon>Sar</taxon>
        <taxon>Stramenopiles</taxon>
        <taxon>Ochrophyta</taxon>
        <taxon>Eustigmatophyceae</taxon>
        <taxon>Eustigmatales</taxon>
        <taxon>Monodopsidaceae</taxon>
        <taxon>Nannochloropsis</taxon>
    </lineage>
</organism>
<dbReference type="PROSITE" id="PS51746">
    <property type="entry name" value="PPM_2"/>
    <property type="match status" value="1"/>
</dbReference>
<accession>W7U2F5</accession>
<evidence type="ECO:0000256" key="1">
    <source>
        <dbReference type="ARBA" id="ARBA00004170"/>
    </source>
</evidence>
<dbReference type="AlphaFoldDB" id="W7U2F5"/>
<proteinExistence type="inferred from homology"/>
<comment type="subcellular location">
    <subcellularLocation>
        <location evidence="1">Membrane</location>
        <topology evidence="1">Peripheral membrane protein</topology>
    </subcellularLocation>
</comment>
<dbReference type="InterPro" id="IPR001932">
    <property type="entry name" value="PPM-type_phosphatase-like_dom"/>
</dbReference>
<dbReference type="Gene3D" id="3.60.40.10">
    <property type="entry name" value="PPM-type phosphatase domain"/>
    <property type="match status" value="1"/>
</dbReference>
<dbReference type="Proteomes" id="UP000019335">
    <property type="component" value="Chromosome 7"/>
</dbReference>
<evidence type="ECO:0000256" key="6">
    <source>
        <dbReference type="SAM" id="MobiDB-lite"/>
    </source>
</evidence>
<gene>
    <name evidence="8" type="ORF">Naga_100309g4</name>
</gene>
<dbReference type="InterPro" id="IPR015655">
    <property type="entry name" value="PP2C"/>
</dbReference>
<dbReference type="InterPro" id="IPR036457">
    <property type="entry name" value="PPM-type-like_dom_sf"/>
</dbReference>
<sequence>MGSHLAKPITEKESYESNAHGLNFGAAAMQGWRVEMEDAHTVIETMDPELEGHSFIAVYDGHGGQYSAIYAGKHMVDFVRRTVAYTEYKKTKDVAHLQTAIHSAFLNLDESLKLQDEFVHKHDTSGCTAICAIITPSHVVVANAGDSRAVMYTTKGTHQLSRDHKPYLEDERKRIESAGGMVSMQRVDGDLALSRSLGDFQFKDRNLPPERQKVTAVPEVQVHVRDPEKDLCLLLACDGVWDVCESAEAGRIVFDILGDGEKRMALVAEELLDQCLLRYSKDNMSAVVVGFAKLWEEHGKEGEGVEGRRRRRLPAGEEEESNDGGKASERGKEEK</sequence>
<evidence type="ECO:0000313" key="9">
    <source>
        <dbReference type="Proteomes" id="UP000019335"/>
    </source>
</evidence>
<evidence type="ECO:0000256" key="3">
    <source>
        <dbReference type="ARBA" id="ARBA00022801"/>
    </source>
</evidence>
<dbReference type="PANTHER" id="PTHR47992">
    <property type="entry name" value="PROTEIN PHOSPHATASE"/>
    <property type="match status" value="1"/>
</dbReference>
<keyword evidence="2" id="KW-0479">Metal-binding</keyword>
<dbReference type="OrthoDB" id="10264738at2759"/>
<dbReference type="Pfam" id="PF00481">
    <property type="entry name" value="PP2C"/>
    <property type="match status" value="1"/>
</dbReference>
<dbReference type="PROSITE" id="PS01032">
    <property type="entry name" value="PPM_1"/>
    <property type="match status" value="1"/>
</dbReference>
<feature type="compositionally biased region" description="Basic and acidic residues" evidence="6">
    <location>
        <begin position="326"/>
        <end position="335"/>
    </location>
</feature>
<dbReference type="InterPro" id="IPR000222">
    <property type="entry name" value="PP2C_BS"/>
</dbReference>
<dbReference type="SMART" id="SM00332">
    <property type="entry name" value="PP2Cc"/>
    <property type="match status" value="1"/>
</dbReference>
<protein>
    <submittedName>
        <fullName evidence="8">Protein phosphatase 1a isoform 2</fullName>
    </submittedName>
</protein>
<dbReference type="GO" id="GO:0046872">
    <property type="term" value="F:metal ion binding"/>
    <property type="evidence" value="ECO:0007669"/>
    <property type="project" value="UniProtKB-KW"/>
</dbReference>
<evidence type="ECO:0000256" key="2">
    <source>
        <dbReference type="ARBA" id="ARBA00022723"/>
    </source>
</evidence>
<comment type="similarity">
    <text evidence="5">Belongs to the PP2C family.</text>
</comment>
<dbReference type="GO" id="GO:0016020">
    <property type="term" value="C:membrane"/>
    <property type="evidence" value="ECO:0007669"/>
    <property type="project" value="UniProtKB-SubCell"/>
</dbReference>
<feature type="region of interest" description="Disordered" evidence="6">
    <location>
        <begin position="299"/>
        <end position="335"/>
    </location>
</feature>
<keyword evidence="4 5" id="KW-0904">Protein phosphatase</keyword>
<evidence type="ECO:0000259" key="7">
    <source>
        <dbReference type="PROSITE" id="PS51746"/>
    </source>
</evidence>
<keyword evidence="3 5" id="KW-0378">Hydrolase</keyword>
<reference evidence="8 9" key="1">
    <citation type="journal article" date="2014" name="Mol. Plant">
        <title>Chromosome Scale Genome Assembly and Transcriptome Profiling of Nannochloropsis gaditana in Nitrogen Depletion.</title>
        <authorList>
            <person name="Corteggiani Carpinelli E."/>
            <person name="Telatin A."/>
            <person name="Vitulo N."/>
            <person name="Forcato C."/>
            <person name="D'Angelo M."/>
            <person name="Schiavon R."/>
            <person name="Vezzi A."/>
            <person name="Giacometti G.M."/>
            <person name="Morosinotto T."/>
            <person name="Valle G."/>
        </authorList>
    </citation>
    <scope>NUCLEOTIDE SEQUENCE [LARGE SCALE GENOMIC DNA]</scope>
    <source>
        <strain evidence="8 9">B-31</strain>
    </source>
</reference>
<comment type="caution">
    <text evidence="8">The sequence shown here is derived from an EMBL/GenBank/DDBJ whole genome shotgun (WGS) entry which is preliminary data.</text>
</comment>
<dbReference type="SUPFAM" id="SSF81606">
    <property type="entry name" value="PP2C-like"/>
    <property type="match status" value="1"/>
</dbReference>
<dbReference type="GO" id="GO:0004722">
    <property type="term" value="F:protein serine/threonine phosphatase activity"/>
    <property type="evidence" value="ECO:0007669"/>
    <property type="project" value="InterPro"/>
</dbReference>
<evidence type="ECO:0000256" key="5">
    <source>
        <dbReference type="RuleBase" id="RU003465"/>
    </source>
</evidence>
<dbReference type="CDD" id="cd00143">
    <property type="entry name" value="PP2Cc"/>
    <property type="match status" value="1"/>
</dbReference>